<evidence type="ECO:0000313" key="12">
    <source>
        <dbReference type="Proteomes" id="UP001524318"/>
    </source>
</evidence>
<name>A0ABT1LLB0_9MICC</name>
<evidence type="ECO:0000256" key="7">
    <source>
        <dbReference type="ARBA" id="ARBA00022824"/>
    </source>
</evidence>
<comment type="pathway">
    <text evidence="2">Glycolipid biosynthesis; glycosylphosphatidylinositol-anchor biosynthesis.</text>
</comment>
<accession>A0ABT1LLB0</accession>
<feature type="transmembrane region" description="Helical" evidence="10">
    <location>
        <begin position="29"/>
        <end position="54"/>
    </location>
</feature>
<evidence type="ECO:0000256" key="3">
    <source>
        <dbReference type="ARBA" id="ARBA00022502"/>
    </source>
</evidence>
<feature type="transmembrane region" description="Helical" evidence="10">
    <location>
        <begin position="321"/>
        <end position="338"/>
    </location>
</feature>
<keyword evidence="3" id="KW-0337">GPI-anchor biosynthesis</keyword>
<feature type="transmembrane region" description="Helical" evidence="10">
    <location>
        <begin position="231"/>
        <end position="252"/>
    </location>
</feature>
<evidence type="ECO:0000256" key="10">
    <source>
        <dbReference type="SAM" id="Phobius"/>
    </source>
</evidence>
<keyword evidence="8 10" id="KW-1133">Transmembrane helix</keyword>
<feature type="transmembrane region" description="Helical" evidence="10">
    <location>
        <begin position="294"/>
        <end position="314"/>
    </location>
</feature>
<keyword evidence="9 10" id="KW-0472">Membrane</keyword>
<feature type="transmembrane region" description="Helical" evidence="10">
    <location>
        <begin position="366"/>
        <end position="389"/>
    </location>
</feature>
<keyword evidence="4" id="KW-0328">Glycosyltransferase</keyword>
<evidence type="ECO:0000256" key="5">
    <source>
        <dbReference type="ARBA" id="ARBA00022679"/>
    </source>
</evidence>
<dbReference type="RefSeq" id="WP_254747437.1">
    <property type="nucleotide sequence ID" value="NZ_JANCLV010000001.1"/>
</dbReference>
<dbReference type="EMBL" id="JANCLV010000001">
    <property type="protein sequence ID" value="MCP8998664.1"/>
    <property type="molecule type" value="Genomic_DNA"/>
</dbReference>
<evidence type="ECO:0000256" key="1">
    <source>
        <dbReference type="ARBA" id="ARBA00004477"/>
    </source>
</evidence>
<proteinExistence type="predicted"/>
<comment type="caution">
    <text evidence="11">The sequence shown here is derived from an EMBL/GenBank/DDBJ whole genome shotgun (WGS) entry which is preliminary data.</text>
</comment>
<evidence type="ECO:0000256" key="6">
    <source>
        <dbReference type="ARBA" id="ARBA00022692"/>
    </source>
</evidence>
<comment type="subcellular location">
    <subcellularLocation>
        <location evidence="1">Endoplasmic reticulum membrane</location>
        <topology evidence="1">Multi-pass membrane protein</topology>
    </subcellularLocation>
</comment>
<evidence type="ECO:0000256" key="4">
    <source>
        <dbReference type="ARBA" id="ARBA00022676"/>
    </source>
</evidence>
<dbReference type="InterPro" id="IPR007315">
    <property type="entry name" value="PIG-V/Gpi18"/>
</dbReference>
<feature type="transmembrane region" description="Helical" evidence="10">
    <location>
        <begin position="344"/>
        <end position="359"/>
    </location>
</feature>
<protein>
    <recommendedName>
        <fullName evidence="13">Mannosyltransferase (PIG-V)</fullName>
    </recommendedName>
</protein>
<organism evidence="11 12">
    <name type="scientific">Pseudarthrobacter humi</name>
    <dbReference type="NCBI Taxonomy" id="2952523"/>
    <lineage>
        <taxon>Bacteria</taxon>
        <taxon>Bacillati</taxon>
        <taxon>Actinomycetota</taxon>
        <taxon>Actinomycetes</taxon>
        <taxon>Micrococcales</taxon>
        <taxon>Micrococcaceae</taxon>
        <taxon>Pseudarthrobacter</taxon>
    </lineage>
</organism>
<keyword evidence="7" id="KW-0256">Endoplasmic reticulum</keyword>
<reference evidence="11 12" key="1">
    <citation type="submission" date="2022-06" db="EMBL/GenBank/DDBJ databases">
        <title>Pseudarthrobacter sp. strain RMG13 Genome sequencing and assembly.</title>
        <authorList>
            <person name="Kim I."/>
        </authorList>
    </citation>
    <scope>NUCLEOTIDE SEQUENCE [LARGE SCALE GENOMIC DNA]</scope>
    <source>
        <strain evidence="11 12">RMG13</strain>
    </source>
</reference>
<feature type="transmembrane region" description="Helical" evidence="10">
    <location>
        <begin position="189"/>
        <end position="219"/>
    </location>
</feature>
<evidence type="ECO:0000256" key="9">
    <source>
        <dbReference type="ARBA" id="ARBA00023136"/>
    </source>
</evidence>
<keyword evidence="12" id="KW-1185">Reference proteome</keyword>
<keyword evidence="6 10" id="KW-0812">Transmembrane</keyword>
<dbReference type="PANTHER" id="PTHR12468:SF2">
    <property type="entry name" value="GPI MANNOSYLTRANSFERASE 2"/>
    <property type="match status" value="1"/>
</dbReference>
<evidence type="ECO:0008006" key="13">
    <source>
        <dbReference type="Google" id="ProtNLM"/>
    </source>
</evidence>
<evidence type="ECO:0000313" key="11">
    <source>
        <dbReference type="EMBL" id="MCP8998664.1"/>
    </source>
</evidence>
<gene>
    <name evidence="11" type="ORF">NFC73_02785</name>
</gene>
<dbReference type="PANTHER" id="PTHR12468">
    <property type="entry name" value="GPI MANNOSYLTRANSFERASE 2"/>
    <property type="match status" value="1"/>
</dbReference>
<feature type="transmembrane region" description="Helical" evidence="10">
    <location>
        <begin position="111"/>
        <end position="135"/>
    </location>
</feature>
<keyword evidence="5" id="KW-0808">Transferase</keyword>
<evidence type="ECO:0000256" key="2">
    <source>
        <dbReference type="ARBA" id="ARBA00004687"/>
    </source>
</evidence>
<dbReference type="Proteomes" id="UP001524318">
    <property type="component" value="Unassembled WGS sequence"/>
</dbReference>
<sequence>MSTSSTTALETEGSNVNTLERSPRQTDILAIWIWLAASVAVTICLLVVSFVGAYPDRPSVGDILSRWSRFDFIHFVDIARFGYFPPPGVASTSAPLYAFFPLFPYLLKAGLVLHVPVIIAGLAVSWLSGAAATVWVSRLANLYEPGLGLKAAAVFVAAPPAIFLFAPYTEAIFLGFALGAWYFGKRQRWFLASVMCALSSTARITGAFLLVSLFVLWLTQRNWSVGGRRRWSFLYLGIPAATLATWMGALWYRTGDPLAYQTAQKYWGRHFEWPWTAAASTLNSYPPTGGHTQMAYLEIAAVALGVILTAILLVKKYYGEAVFVAINIVLLATSTYFYSVPRAALLWWPLWIGIAYLLRRQPIFFWIYLTLSTWAMLGWSTIYFSGFWAG</sequence>
<evidence type="ECO:0000256" key="8">
    <source>
        <dbReference type="ARBA" id="ARBA00022989"/>
    </source>
</evidence>